<organism evidence="14 15">
    <name type="scientific">Python bivittatus</name>
    <name type="common">Burmese python</name>
    <name type="synonym">Python molurus bivittatus</name>
    <dbReference type="NCBI Taxonomy" id="176946"/>
    <lineage>
        <taxon>Eukaryota</taxon>
        <taxon>Metazoa</taxon>
        <taxon>Chordata</taxon>
        <taxon>Craniata</taxon>
        <taxon>Vertebrata</taxon>
        <taxon>Euteleostomi</taxon>
        <taxon>Lepidosauria</taxon>
        <taxon>Squamata</taxon>
        <taxon>Bifurcata</taxon>
        <taxon>Unidentata</taxon>
        <taxon>Episquamata</taxon>
        <taxon>Toxicofera</taxon>
        <taxon>Serpentes</taxon>
        <taxon>Henophidia</taxon>
        <taxon>Pythonidae</taxon>
        <taxon>Python</taxon>
    </lineage>
</organism>
<feature type="transmembrane region" description="Helical" evidence="12">
    <location>
        <begin position="61"/>
        <end position="81"/>
    </location>
</feature>
<dbReference type="OrthoDB" id="9444602at2759"/>
<keyword evidence="14" id="KW-1185">Reference proteome</keyword>
<dbReference type="PRINTS" id="PR00245">
    <property type="entry name" value="OLFACTORYR"/>
</dbReference>
<dbReference type="PRINTS" id="PR00237">
    <property type="entry name" value="GPCRRHODOPSN"/>
</dbReference>
<comment type="similarity">
    <text evidence="2 11">Belongs to the G-protein coupled receptor 1 family.</text>
</comment>
<dbReference type="Gene3D" id="1.20.1070.10">
    <property type="entry name" value="Rhodopsin 7-helix transmembrane proteins"/>
    <property type="match status" value="1"/>
</dbReference>
<dbReference type="OMA" id="STLWFCG"/>
<evidence type="ECO:0000256" key="5">
    <source>
        <dbReference type="ARBA" id="ARBA00022725"/>
    </source>
</evidence>
<evidence type="ECO:0000256" key="1">
    <source>
        <dbReference type="ARBA" id="ARBA00004651"/>
    </source>
</evidence>
<evidence type="ECO:0000256" key="6">
    <source>
        <dbReference type="ARBA" id="ARBA00022989"/>
    </source>
</evidence>
<comment type="subcellular location">
    <subcellularLocation>
        <location evidence="1 12">Cell membrane</location>
        <topology evidence="1 12">Multi-pass membrane protein</topology>
    </subcellularLocation>
</comment>
<feature type="transmembrane region" description="Helical" evidence="12">
    <location>
        <begin position="237"/>
        <end position="260"/>
    </location>
</feature>
<name>A0A9F5N2G1_PYTBI</name>
<dbReference type="InterPro" id="IPR050516">
    <property type="entry name" value="Olfactory_GPCR"/>
</dbReference>
<evidence type="ECO:0000256" key="3">
    <source>
        <dbReference type="ARBA" id="ARBA00022475"/>
    </source>
</evidence>
<keyword evidence="3 12" id="KW-1003">Cell membrane</keyword>
<keyword evidence="12" id="KW-0716">Sensory transduction</keyword>
<gene>
    <name evidence="15" type="primary">LOC112543363</name>
</gene>
<dbReference type="PROSITE" id="PS50262">
    <property type="entry name" value="G_PROTEIN_RECEP_F1_2"/>
    <property type="match status" value="1"/>
</dbReference>
<evidence type="ECO:0000313" key="15">
    <source>
        <dbReference type="RefSeq" id="XP_025033381.1"/>
    </source>
</evidence>
<dbReference type="Pfam" id="PF13853">
    <property type="entry name" value="7tm_4"/>
    <property type="match status" value="1"/>
</dbReference>
<dbReference type="InterPro" id="IPR000276">
    <property type="entry name" value="GPCR_Rhodpsn"/>
</dbReference>
<protein>
    <recommendedName>
        <fullName evidence="12">Olfactory receptor</fullName>
    </recommendedName>
</protein>
<feature type="transmembrane region" description="Helical" evidence="12">
    <location>
        <begin position="272"/>
        <end position="291"/>
    </location>
</feature>
<evidence type="ECO:0000256" key="10">
    <source>
        <dbReference type="ARBA" id="ARBA00023224"/>
    </source>
</evidence>
<reference evidence="15" key="1">
    <citation type="submission" date="2025-08" db="UniProtKB">
        <authorList>
            <consortium name="RefSeq"/>
        </authorList>
    </citation>
    <scope>IDENTIFICATION</scope>
    <source>
        <tissue evidence="15">Liver</tissue>
    </source>
</reference>
<dbReference type="PANTHER" id="PTHR26452">
    <property type="entry name" value="OLFACTORY RECEPTOR"/>
    <property type="match status" value="1"/>
</dbReference>
<keyword evidence="5 12" id="KW-0552">Olfaction</keyword>
<keyword evidence="9 11" id="KW-0675">Receptor</keyword>
<dbReference type="GO" id="GO:0005886">
    <property type="term" value="C:plasma membrane"/>
    <property type="evidence" value="ECO:0007669"/>
    <property type="project" value="UniProtKB-SubCell"/>
</dbReference>
<evidence type="ECO:0000256" key="12">
    <source>
        <dbReference type="RuleBase" id="RU363047"/>
    </source>
</evidence>
<keyword evidence="10 11" id="KW-0807">Transducer</keyword>
<dbReference type="PROSITE" id="PS00237">
    <property type="entry name" value="G_PROTEIN_RECEP_F1_1"/>
    <property type="match status" value="1"/>
</dbReference>
<dbReference type="AlphaFoldDB" id="A0A9F5N2G1"/>
<evidence type="ECO:0000256" key="4">
    <source>
        <dbReference type="ARBA" id="ARBA00022692"/>
    </source>
</evidence>
<evidence type="ECO:0000256" key="7">
    <source>
        <dbReference type="ARBA" id="ARBA00023040"/>
    </source>
</evidence>
<dbReference type="CDD" id="cd15911">
    <property type="entry name" value="7tmA_OR11A-like"/>
    <property type="match status" value="1"/>
</dbReference>
<keyword evidence="7 11" id="KW-0297">G-protein coupled receptor</keyword>
<feature type="transmembrane region" description="Helical" evidence="12">
    <location>
        <begin position="199"/>
        <end position="225"/>
    </location>
</feature>
<evidence type="ECO:0000256" key="8">
    <source>
        <dbReference type="ARBA" id="ARBA00023136"/>
    </source>
</evidence>
<dbReference type="InterPro" id="IPR000725">
    <property type="entry name" value="Olfact_rcpt"/>
</dbReference>
<dbReference type="KEGG" id="pbi:112543363"/>
<dbReference type="RefSeq" id="XP_025033381.1">
    <property type="nucleotide sequence ID" value="XM_025177613.1"/>
</dbReference>
<dbReference type="GO" id="GO:0004930">
    <property type="term" value="F:G protein-coupled receptor activity"/>
    <property type="evidence" value="ECO:0007669"/>
    <property type="project" value="UniProtKB-KW"/>
</dbReference>
<dbReference type="GeneID" id="112543363"/>
<dbReference type="FunFam" id="1.10.1220.70:FF:000001">
    <property type="entry name" value="Olfactory receptor"/>
    <property type="match status" value="1"/>
</dbReference>
<dbReference type="SUPFAM" id="SSF81321">
    <property type="entry name" value="Family A G protein-coupled receptor-like"/>
    <property type="match status" value="1"/>
</dbReference>
<sequence>MEWNQSEITEFILLGFGNLHHLRISLFLVFLVIYILTMAANVLIILLIVSDQHLHTPMYFFLVNLSCLEMFCSSTTLPKMLTCLLTGNKTISVQGCFTQVYFLPFFISTECYLLSVMSYDRFLAICKPLHYATLMNSKFCIQLAGCSWINGILFTSLYLFLILQLHFCGVSEIDHFFCESLSLLKISCSDISFVKYASIVLSFGFTFPPFLLILISYMYIIAAILKIPSAIGRQKAFSTCSSHVTVVSVFYGALIIVYLTPKTKAIRELNKYFSLMYTVLSPLINPFVYSLRNKDVKKALRKFQEDFRRKTAKLEI</sequence>
<evidence type="ECO:0000313" key="14">
    <source>
        <dbReference type="Proteomes" id="UP000695026"/>
    </source>
</evidence>
<evidence type="ECO:0000256" key="2">
    <source>
        <dbReference type="ARBA" id="ARBA00010663"/>
    </source>
</evidence>
<feature type="domain" description="G-protein coupled receptors family 1 profile" evidence="13">
    <location>
        <begin position="40"/>
        <end position="289"/>
    </location>
</feature>
<feature type="transmembrane region" description="Helical" evidence="12">
    <location>
        <begin position="139"/>
        <end position="161"/>
    </location>
</feature>
<evidence type="ECO:0000256" key="11">
    <source>
        <dbReference type="RuleBase" id="RU000688"/>
    </source>
</evidence>
<dbReference type="FunFam" id="1.20.1070.10:FF:000015">
    <property type="entry name" value="Olfactory receptor"/>
    <property type="match status" value="1"/>
</dbReference>
<evidence type="ECO:0000259" key="13">
    <source>
        <dbReference type="PROSITE" id="PS50262"/>
    </source>
</evidence>
<accession>A0A9F5N2G1</accession>
<dbReference type="Proteomes" id="UP000695026">
    <property type="component" value="Unplaced"/>
</dbReference>
<keyword evidence="4 11" id="KW-0812">Transmembrane</keyword>
<keyword evidence="6 12" id="KW-1133">Transmembrane helix</keyword>
<dbReference type="GO" id="GO:0004984">
    <property type="term" value="F:olfactory receptor activity"/>
    <property type="evidence" value="ECO:0007669"/>
    <property type="project" value="InterPro"/>
</dbReference>
<evidence type="ECO:0000256" key="9">
    <source>
        <dbReference type="ARBA" id="ARBA00023170"/>
    </source>
</evidence>
<dbReference type="InterPro" id="IPR017452">
    <property type="entry name" value="GPCR_Rhodpsn_7TM"/>
</dbReference>
<keyword evidence="8 12" id="KW-0472">Membrane</keyword>
<feature type="transmembrane region" description="Helical" evidence="12">
    <location>
        <begin position="101"/>
        <end position="119"/>
    </location>
</feature>
<feature type="transmembrane region" description="Helical" evidence="12">
    <location>
        <begin position="24"/>
        <end position="49"/>
    </location>
</feature>
<proteinExistence type="inferred from homology"/>